<evidence type="ECO:0000256" key="5">
    <source>
        <dbReference type="HAMAP-Rule" id="MF_01609"/>
    </source>
</evidence>
<keyword evidence="8" id="KW-1185">Reference proteome</keyword>
<dbReference type="EMBL" id="BMUB01000001">
    <property type="protein sequence ID" value="GGU58605.1"/>
    <property type="molecule type" value="Genomic_DNA"/>
</dbReference>
<dbReference type="SUPFAM" id="SSF55931">
    <property type="entry name" value="Glutamine synthetase/guanido kinase"/>
    <property type="match status" value="1"/>
</dbReference>
<dbReference type="PANTHER" id="PTHR36510">
    <property type="entry name" value="GLUTAMATE--CYSTEINE LIGASE 2-RELATED"/>
    <property type="match status" value="1"/>
</dbReference>
<dbReference type="GO" id="GO:0004357">
    <property type="term" value="F:glutamate-cysteine ligase activity"/>
    <property type="evidence" value="ECO:0007669"/>
    <property type="project" value="UniProtKB-EC"/>
</dbReference>
<dbReference type="AlphaFoldDB" id="A0A1E7N3V6"/>
<dbReference type="InterPro" id="IPR011793">
    <property type="entry name" value="YbdK"/>
</dbReference>
<comment type="caution">
    <text evidence="7">The sequence shown here is derived from an EMBL/GenBank/DDBJ whole genome shotgun (WGS) entry which is preliminary data.</text>
</comment>
<evidence type="ECO:0000313" key="8">
    <source>
        <dbReference type="Proteomes" id="UP000037395"/>
    </source>
</evidence>
<keyword evidence="1 5" id="KW-0436">Ligase</keyword>
<evidence type="ECO:0000256" key="1">
    <source>
        <dbReference type="ARBA" id="ARBA00022598"/>
    </source>
</evidence>
<dbReference type="EMBL" id="JPRF03000035">
    <property type="protein sequence ID" value="OEV35379.1"/>
    <property type="molecule type" value="Genomic_DNA"/>
</dbReference>
<keyword evidence="2 5" id="KW-0547">Nucleotide-binding</keyword>
<dbReference type="InterPro" id="IPR050141">
    <property type="entry name" value="GCL_type2/YbdK_subfam"/>
</dbReference>
<dbReference type="Pfam" id="PF04107">
    <property type="entry name" value="GCS2"/>
    <property type="match status" value="1"/>
</dbReference>
<sequence length="367" mass="39894">MLTLGVEEEYLLVDPRDGMPLPRAAEVLATASLAPALRPAEAQHELLQVQVESATPVCEDLAGVARHLARVRAGLNAAAAQHGCRVVPVGSAPFGPPGPVPVTDAERYRRAHRQAPALVDDLMLNGMHVHVGVRDEEERLGALVRLRPWLPVLIALSANSPYWRGADTRFASWRTVQFDQWAVSGPPPAFRDAADYRQRVAALRTAGAVADAGQLYWHARLSERYPTVEVRAADVQLTVADAELFAGLVRALVTTAVLEERQGRPRPRTPEELLRAATWHAARTGLHGQLVSPADGTARPAAAVVEELRAYLAPGLEAAGDTGRVAELWREFDRTGNGADRQRRWYREQGWAGLAEHLVGSTVTVTP</sequence>
<dbReference type="RefSeq" id="WP_030550599.1">
    <property type="nucleotide sequence ID" value="NZ_BMUB01000001.1"/>
</dbReference>
<comment type="function">
    <text evidence="5">ATP-dependent carboxylate-amine ligase which exhibits weak glutamate--cysteine ligase activity.</text>
</comment>
<evidence type="ECO:0000313" key="7">
    <source>
        <dbReference type="EMBL" id="OEV35379.1"/>
    </source>
</evidence>
<dbReference type="Gene3D" id="3.30.590.20">
    <property type="match status" value="1"/>
</dbReference>
<proteinExistence type="inferred from homology"/>
<gene>
    <name evidence="6" type="ORF">GCM10010502_06680</name>
    <name evidence="7" type="ORF">HS99_0032725</name>
</gene>
<dbReference type="EC" id="6.3.2.2" evidence="5"/>
<reference evidence="7" key="3">
    <citation type="submission" date="2016-08" db="EMBL/GenBank/DDBJ databases">
        <title>Sequencing, Assembly and Comparative Genomics of S. aureofaciens ATCC 10762.</title>
        <authorList>
            <person name="Gradnigo J.S."/>
            <person name="Johnson N."/>
            <person name="Somerville G.A."/>
        </authorList>
    </citation>
    <scope>NUCLEOTIDE SEQUENCE [LARGE SCALE GENOMIC DNA]</scope>
    <source>
        <strain evidence="7">ATCC 10762</strain>
    </source>
</reference>
<organism evidence="7 8">
    <name type="scientific">Kitasatospora aureofaciens</name>
    <name type="common">Streptomyces aureofaciens</name>
    <dbReference type="NCBI Taxonomy" id="1894"/>
    <lineage>
        <taxon>Bacteria</taxon>
        <taxon>Bacillati</taxon>
        <taxon>Actinomycetota</taxon>
        <taxon>Actinomycetes</taxon>
        <taxon>Kitasatosporales</taxon>
        <taxon>Streptomycetaceae</taxon>
        <taxon>Kitasatospora</taxon>
    </lineage>
</organism>
<dbReference type="InterPro" id="IPR014746">
    <property type="entry name" value="Gln_synth/guanido_kin_cat_dom"/>
</dbReference>
<reference evidence="7 8" key="2">
    <citation type="submission" date="2014-07" db="EMBL/GenBank/DDBJ databases">
        <authorList>
            <person name="Zhang J.E."/>
            <person name="Yang H."/>
            <person name="Guo J."/>
            <person name="Deng Z."/>
            <person name="Luo H."/>
            <person name="Luo M."/>
            <person name="Zhao B."/>
        </authorList>
    </citation>
    <scope>NUCLEOTIDE SEQUENCE [LARGE SCALE GENOMIC DNA]</scope>
    <source>
        <strain evidence="7">ATCC 10762</strain>
        <strain evidence="8">ATCC 10762 / DSM 40127 / CCM 3239 / JCM 4008 / LMG 5968 / NBRC 12843 / NCIMB 8234 / A-377</strain>
    </source>
</reference>
<dbReference type="Proteomes" id="UP000037395">
    <property type="component" value="Unassembled WGS sequence"/>
</dbReference>
<accession>A0A8H9LH13</accession>
<dbReference type="GO" id="GO:0005524">
    <property type="term" value="F:ATP binding"/>
    <property type="evidence" value="ECO:0007669"/>
    <property type="project" value="UniProtKB-KW"/>
</dbReference>
<dbReference type="Proteomes" id="UP000610124">
    <property type="component" value="Unassembled WGS sequence"/>
</dbReference>
<dbReference type="InterPro" id="IPR006336">
    <property type="entry name" value="GCS2"/>
</dbReference>
<protein>
    <recommendedName>
        <fullName evidence="5">Putative glutamate--cysteine ligase 2</fullName>
        <ecNumber evidence="5">6.3.2.2</ecNumber>
    </recommendedName>
    <alternativeName>
        <fullName evidence="5">Gamma-glutamylcysteine synthetase 2</fullName>
        <shortName evidence="5">GCS 2</shortName>
        <shortName evidence="5">Gamma-GCS 2</shortName>
    </alternativeName>
</protein>
<evidence type="ECO:0000256" key="3">
    <source>
        <dbReference type="ARBA" id="ARBA00022840"/>
    </source>
</evidence>
<dbReference type="PANTHER" id="PTHR36510:SF1">
    <property type="entry name" value="GLUTAMATE--CYSTEINE LIGASE 2-RELATED"/>
    <property type="match status" value="1"/>
</dbReference>
<reference evidence="6" key="1">
    <citation type="journal article" date="2014" name="Int. J. Syst. Evol. Microbiol.">
        <title>Complete genome sequence of Corynebacterium casei LMG S-19264T (=DSM 44701T), isolated from a smear-ripened cheese.</title>
        <authorList>
            <consortium name="US DOE Joint Genome Institute (JGI-PGF)"/>
            <person name="Walter F."/>
            <person name="Albersmeier A."/>
            <person name="Kalinowski J."/>
            <person name="Ruckert C."/>
        </authorList>
    </citation>
    <scope>NUCLEOTIDE SEQUENCE</scope>
    <source>
        <strain evidence="6">JCM 4434</strain>
    </source>
</reference>
<dbReference type="GO" id="GO:0042398">
    <property type="term" value="P:modified amino acid biosynthetic process"/>
    <property type="evidence" value="ECO:0007669"/>
    <property type="project" value="InterPro"/>
</dbReference>
<comment type="similarity">
    <text evidence="5">Belongs to the glutamate--cysteine ligase type 2 family. YbdK subfamily.</text>
</comment>
<reference evidence="6" key="5">
    <citation type="submission" date="2020-09" db="EMBL/GenBank/DDBJ databases">
        <authorList>
            <person name="Sun Q."/>
            <person name="Ohkuma M."/>
        </authorList>
    </citation>
    <scope>NUCLEOTIDE SEQUENCE</scope>
    <source>
        <strain evidence="6">JCM 4434</strain>
    </source>
</reference>
<dbReference type="NCBIfam" id="TIGR02050">
    <property type="entry name" value="gshA_cyan_rel"/>
    <property type="match status" value="1"/>
</dbReference>
<evidence type="ECO:0000313" key="6">
    <source>
        <dbReference type="EMBL" id="GGU58605.1"/>
    </source>
</evidence>
<dbReference type="GeneID" id="97483845"/>
<evidence type="ECO:0000256" key="2">
    <source>
        <dbReference type="ARBA" id="ARBA00022741"/>
    </source>
</evidence>
<reference evidence="8" key="4">
    <citation type="submission" date="2016-08" db="EMBL/GenBank/DDBJ databases">
        <title>Sequencing, assembly and comparative genomics of S. aureofaciens ATCC 10762.</title>
        <authorList>
            <person name="Gradnigo J.S."/>
            <person name="Johnson N."/>
            <person name="Somerville G.A."/>
        </authorList>
    </citation>
    <scope>NUCLEOTIDE SEQUENCE [LARGE SCALE GENOMIC DNA]</scope>
    <source>
        <strain evidence="8">ATCC 10762 / DSM 40127 / CCM 3239 / JCM 4008 / LMG 5968 / NBRC 12843 / NCIMB 8234 / A-377</strain>
    </source>
</reference>
<evidence type="ECO:0000256" key="4">
    <source>
        <dbReference type="ARBA" id="ARBA00048819"/>
    </source>
</evidence>
<dbReference type="OrthoDB" id="9803842at2"/>
<dbReference type="NCBIfam" id="NF010041">
    <property type="entry name" value="PRK13517.1-1"/>
    <property type="match status" value="1"/>
</dbReference>
<keyword evidence="3 5" id="KW-0067">ATP-binding</keyword>
<dbReference type="HAMAP" id="MF_01609">
    <property type="entry name" value="Glu_cys_ligase_2"/>
    <property type="match status" value="1"/>
</dbReference>
<name>A0A1E7N3V6_KITAU</name>
<accession>A0A1E7N3V6</accession>
<comment type="catalytic activity">
    <reaction evidence="4 5">
        <text>L-cysteine + L-glutamate + ATP = gamma-L-glutamyl-L-cysteine + ADP + phosphate + H(+)</text>
        <dbReference type="Rhea" id="RHEA:13285"/>
        <dbReference type="ChEBI" id="CHEBI:15378"/>
        <dbReference type="ChEBI" id="CHEBI:29985"/>
        <dbReference type="ChEBI" id="CHEBI:30616"/>
        <dbReference type="ChEBI" id="CHEBI:35235"/>
        <dbReference type="ChEBI" id="CHEBI:43474"/>
        <dbReference type="ChEBI" id="CHEBI:58173"/>
        <dbReference type="ChEBI" id="CHEBI:456216"/>
        <dbReference type="EC" id="6.3.2.2"/>
    </reaction>
</comment>